<feature type="signal peptide" evidence="9">
    <location>
        <begin position="1"/>
        <end position="15"/>
    </location>
</feature>
<keyword evidence="2" id="KW-1003">Cell membrane</keyword>
<evidence type="ECO:0000256" key="5">
    <source>
        <dbReference type="ARBA" id="ARBA00022889"/>
    </source>
</evidence>
<sequence length="358" mass="40131">MQNLVWLLFLTGFLCNPNPLKINPDSLVTWKGSCVVIPCQISHYNGAVLRDISLLWFFQPFYDTIYSEYSGHLLYDSSATSRHYITRLRSFSGSPLEFVGDLEKKDCSLKISQVQMVDSGIYGARLSASYSQPVQRSKWFLNATVNVAESPPEPKMDISPKDIQEGWTRVTCSVPYHCPEEPLRLTISGLGGTRLSSQRTTINNGAIQTVVSLQMTLEDHGKSLVCSLKKWNWSEISKSTMQLDVKSHLDYPSATAAPEPEPTTESEGTQSSLSEPPPSRVPISPLPSSQTPHDGRTLWEEFSFLSEARNQPAKAHTQFIHSCKELTSAVVHLTEQFQKALLQIRQRTCTVPREIKKP</sequence>
<comment type="subcellular location">
    <subcellularLocation>
        <location evidence="1">Cell membrane</location>
        <topology evidence="1">Single-pass type I membrane protein</topology>
    </subcellularLocation>
</comment>
<dbReference type="PANTHER" id="PTHR46958">
    <property type="entry name" value="B-CELL RECEPTOR CD22"/>
    <property type="match status" value="1"/>
</dbReference>
<feature type="region of interest" description="Disordered" evidence="8">
    <location>
        <begin position="252"/>
        <end position="293"/>
    </location>
</feature>
<accession>A0ABM1L4E2</accession>
<dbReference type="InterPro" id="IPR013783">
    <property type="entry name" value="Ig-like_fold"/>
</dbReference>
<keyword evidence="3 9" id="KW-0732">Signal</keyword>
<keyword evidence="6" id="KW-0325">Glycoprotein</keyword>
<keyword evidence="7" id="KW-0393">Immunoglobulin domain</keyword>
<dbReference type="Proteomes" id="UP000694871">
    <property type="component" value="Unplaced"/>
</dbReference>
<dbReference type="InterPro" id="IPR036179">
    <property type="entry name" value="Ig-like_dom_sf"/>
</dbReference>
<protein>
    <submittedName>
        <fullName evidence="12">B-cell receptor CD22-like</fullName>
    </submittedName>
</protein>
<evidence type="ECO:0000256" key="2">
    <source>
        <dbReference type="ARBA" id="ARBA00022475"/>
    </source>
</evidence>
<keyword evidence="5" id="KW-0130">Cell adhesion</keyword>
<evidence type="ECO:0000256" key="7">
    <source>
        <dbReference type="ARBA" id="ARBA00023319"/>
    </source>
</evidence>
<feature type="compositionally biased region" description="Low complexity" evidence="8">
    <location>
        <begin position="252"/>
        <end position="274"/>
    </location>
</feature>
<dbReference type="InterPro" id="IPR056386">
    <property type="entry name" value="Ig_CD22"/>
</dbReference>
<dbReference type="Pfam" id="PF24518">
    <property type="entry name" value="Ig_CD22"/>
    <property type="match status" value="1"/>
</dbReference>
<name>A0ABM1L4E2_GEKJA</name>
<evidence type="ECO:0000259" key="10">
    <source>
        <dbReference type="Pfam" id="PF24518"/>
    </source>
</evidence>
<proteinExistence type="predicted"/>
<evidence type="ECO:0000256" key="6">
    <source>
        <dbReference type="ARBA" id="ARBA00023180"/>
    </source>
</evidence>
<evidence type="ECO:0000256" key="3">
    <source>
        <dbReference type="ARBA" id="ARBA00022729"/>
    </source>
</evidence>
<dbReference type="Gene3D" id="2.60.40.10">
    <property type="entry name" value="Immunoglobulins"/>
    <property type="match status" value="2"/>
</dbReference>
<reference evidence="12" key="1">
    <citation type="submission" date="2025-08" db="UniProtKB">
        <authorList>
            <consortium name="RefSeq"/>
        </authorList>
    </citation>
    <scope>IDENTIFICATION</scope>
</reference>
<dbReference type="RefSeq" id="XP_015280829.1">
    <property type="nucleotide sequence ID" value="XM_015425343.1"/>
</dbReference>
<evidence type="ECO:0000256" key="4">
    <source>
        <dbReference type="ARBA" id="ARBA00022737"/>
    </source>
</evidence>
<gene>
    <name evidence="12" type="primary">LOC107122293</name>
</gene>
<evidence type="ECO:0000256" key="9">
    <source>
        <dbReference type="SAM" id="SignalP"/>
    </source>
</evidence>
<dbReference type="GeneID" id="107122293"/>
<evidence type="ECO:0000256" key="8">
    <source>
        <dbReference type="SAM" id="MobiDB-lite"/>
    </source>
</evidence>
<organism evidence="11 12">
    <name type="scientific">Gekko japonicus</name>
    <name type="common">Schlegel's Japanese gecko</name>
    <dbReference type="NCBI Taxonomy" id="146911"/>
    <lineage>
        <taxon>Eukaryota</taxon>
        <taxon>Metazoa</taxon>
        <taxon>Chordata</taxon>
        <taxon>Craniata</taxon>
        <taxon>Vertebrata</taxon>
        <taxon>Euteleostomi</taxon>
        <taxon>Lepidosauria</taxon>
        <taxon>Squamata</taxon>
        <taxon>Bifurcata</taxon>
        <taxon>Gekkota</taxon>
        <taxon>Gekkonidae</taxon>
        <taxon>Gekkoninae</taxon>
        <taxon>Gekko</taxon>
    </lineage>
</organism>
<dbReference type="PANTHER" id="PTHR46958:SF1">
    <property type="entry name" value="B-CELL RECEPTOR CD22"/>
    <property type="match status" value="1"/>
</dbReference>
<evidence type="ECO:0000313" key="12">
    <source>
        <dbReference type="RefSeq" id="XP_015280829.1"/>
    </source>
</evidence>
<dbReference type="SUPFAM" id="SSF48726">
    <property type="entry name" value="Immunoglobulin"/>
    <property type="match status" value="2"/>
</dbReference>
<keyword evidence="11" id="KW-1185">Reference proteome</keyword>
<evidence type="ECO:0000256" key="1">
    <source>
        <dbReference type="ARBA" id="ARBA00004251"/>
    </source>
</evidence>
<feature type="domain" description="B-cell receptor CD22 first Ig-like" evidence="10">
    <location>
        <begin position="31"/>
        <end position="132"/>
    </location>
</feature>
<keyword evidence="4" id="KW-0677">Repeat</keyword>
<keyword evidence="2" id="KW-0472">Membrane</keyword>
<evidence type="ECO:0000313" key="11">
    <source>
        <dbReference type="Proteomes" id="UP000694871"/>
    </source>
</evidence>
<feature type="chain" id="PRO_5045275004" evidence="9">
    <location>
        <begin position="16"/>
        <end position="358"/>
    </location>
</feature>